<dbReference type="Proteomes" id="UP000663722">
    <property type="component" value="Chromosome"/>
</dbReference>
<dbReference type="EMBL" id="CP061800">
    <property type="protein sequence ID" value="QTA90836.1"/>
    <property type="molecule type" value="Genomic_DNA"/>
</dbReference>
<evidence type="ECO:0000313" key="1">
    <source>
        <dbReference type="EMBL" id="QTA90836.1"/>
    </source>
</evidence>
<dbReference type="AlphaFoldDB" id="A0A975GRA4"/>
<organism evidence="1 2">
    <name type="scientific">Desulfonema magnum</name>
    <dbReference type="NCBI Taxonomy" id="45655"/>
    <lineage>
        <taxon>Bacteria</taxon>
        <taxon>Pseudomonadati</taxon>
        <taxon>Thermodesulfobacteriota</taxon>
        <taxon>Desulfobacteria</taxon>
        <taxon>Desulfobacterales</taxon>
        <taxon>Desulfococcaceae</taxon>
        <taxon>Desulfonema</taxon>
    </lineage>
</organism>
<accession>A0A975GRA4</accession>
<sequence length="55" mass="6168">MKQESDDDRLPRLSESFQSSIGNPSDFDLLLFAAEDLPKEECEYFAAILTNALVS</sequence>
<protein>
    <submittedName>
        <fullName evidence="1">Uncharacterized protein</fullName>
    </submittedName>
</protein>
<dbReference type="KEGG" id="dmm:dnm_068980"/>
<gene>
    <name evidence="1" type="ORF">dnm_068980</name>
</gene>
<proteinExistence type="predicted"/>
<reference evidence="1" key="1">
    <citation type="journal article" date="2021" name="Microb. Physiol.">
        <title>Proteogenomic Insights into the Physiology of Marine, Sulfate-Reducing, Filamentous Desulfonema limicola and Desulfonema magnum.</title>
        <authorList>
            <person name="Schnaars V."/>
            <person name="Wohlbrand L."/>
            <person name="Scheve S."/>
            <person name="Hinrichs C."/>
            <person name="Reinhardt R."/>
            <person name="Rabus R."/>
        </authorList>
    </citation>
    <scope>NUCLEOTIDE SEQUENCE</scope>
    <source>
        <strain evidence="1">4be13</strain>
    </source>
</reference>
<evidence type="ECO:0000313" key="2">
    <source>
        <dbReference type="Proteomes" id="UP000663722"/>
    </source>
</evidence>
<dbReference type="RefSeq" id="WP_207678859.1">
    <property type="nucleotide sequence ID" value="NZ_CP061800.1"/>
</dbReference>
<keyword evidence="2" id="KW-1185">Reference proteome</keyword>
<name>A0A975GRA4_9BACT</name>